<protein>
    <submittedName>
        <fullName evidence="1">Uncharacterized protein</fullName>
    </submittedName>
</protein>
<dbReference type="AlphaFoldDB" id="A0A085M5T6"/>
<accession>A0A085M5T6</accession>
<reference evidence="1 2" key="1">
    <citation type="journal article" date="2014" name="Nat. Genet.">
        <title>Genome and transcriptome of the porcine whipworm Trichuris suis.</title>
        <authorList>
            <person name="Jex A.R."/>
            <person name="Nejsum P."/>
            <person name="Schwarz E.M."/>
            <person name="Hu L."/>
            <person name="Young N.D."/>
            <person name="Hall R.S."/>
            <person name="Korhonen P.K."/>
            <person name="Liao S."/>
            <person name="Thamsborg S."/>
            <person name="Xia J."/>
            <person name="Xu P."/>
            <person name="Wang S."/>
            <person name="Scheerlinck J.P."/>
            <person name="Hofmann A."/>
            <person name="Sternberg P.W."/>
            <person name="Wang J."/>
            <person name="Gasser R.B."/>
        </authorList>
    </citation>
    <scope>NUCLEOTIDE SEQUENCE [LARGE SCALE GENOMIC DNA]</scope>
    <source>
        <strain evidence="1">DCEP-RM93M</strain>
    </source>
</reference>
<keyword evidence="2" id="KW-1185">Reference proteome</keyword>
<evidence type="ECO:0000313" key="2">
    <source>
        <dbReference type="Proteomes" id="UP000030764"/>
    </source>
</evidence>
<dbReference type="EMBL" id="KL363225">
    <property type="protein sequence ID" value="KFD52582.1"/>
    <property type="molecule type" value="Genomic_DNA"/>
</dbReference>
<dbReference type="Proteomes" id="UP000030764">
    <property type="component" value="Unassembled WGS sequence"/>
</dbReference>
<organism evidence="1 2">
    <name type="scientific">Trichuris suis</name>
    <name type="common">pig whipworm</name>
    <dbReference type="NCBI Taxonomy" id="68888"/>
    <lineage>
        <taxon>Eukaryota</taxon>
        <taxon>Metazoa</taxon>
        <taxon>Ecdysozoa</taxon>
        <taxon>Nematoda</taxon>
        <taxon>Enoplea</taxon>
        <taxon>Dorylaimia</taxon>
        <taxon>Trichinellida</taxon>
        <taxon>Trichuridae</taxon>
        <taxon>Trichuris</taxon>
    </lineage>
</organism>
<sequence>MYSGPNADATRGLFPVTVESSYWQLRCGKGLTSRDVLPPPLYSSVKPRESAVPPFEDPLASCCRPFILRPKKSYLFFRIRCSVGILAPPFYPSVKQKLLYMSFSREFNADQSASDSSRKELASKTACYCLT</sequence>
<proteinExistence type="predicted"/>
<name>A0A085M5T6_9BILA</name>
<gene>
    <name evidence="1" type="ORF">M513_06429</name>
</gene>
<evidence type="ECO:0000313" key="1">
    <source>
        <dbReference type="EMBL" id="KFD52582.1"/>
    </source>
</evidence>